<organism evidence="1 2">
    <name type="scientific">Glossina austeni</name>
    <name type="common">Savannah tsetse fly</name>
    <dbReference type="NCBI Taxonomy" id="7395"/>
    <lineage>
        <taxon>Eukaryota</taxon>
        <taxon>Metazoa</taxon>
        <taxon>Ecdysozoa</taxon>
        <taxon>Arthropoda</taxon>
        <taxon>Hexapoda</taxon>
        <taxon>Insecta</taxon>
        <taxon>Pterygota</taxon>
        <taxon>Neoptera</taxon>
        <taxon>Endopterygota</taxon>
        <taxon>Diptera</taxon>
        <taxon>Brachycera</taxon>
        <taxon>Muscomorpha</taxon>
        <taxon>Hippoboscoidea</taxon>
        <taxon>Glossinidae</taxon>
        <taxon>Glossina</taxon>
    </lineage>
</organism>
<accession>A0A1A9VM73</accession>
<dbReference type="VEuPathDB" id="VectorBase:GAUT041428"/>
<dbReference type="Proteomes" id="UP000078200">
    <property type="component" value="Unassembled WGS sequence"/>
</dbReference>
<reference evidence="1" key="1">
    <citation type="submission" date="2020-05" db="UniProtKB">
        <authorList>
            <consortium name="EnsemblMetazoa"/>
        </authorList>
    </citation>
    <scope>IDENTIFICATION</scope>
    <source>
        <strain evidence="1">TTRI</strain>
    </source>
</reference>
<name>A0A1A9VM73_GLOAU</name>
<dbReference type="EnsemblMetazoa" id="GAUT041428-RA">
    <property type="protein sequence ID" value="GAUT041428-PA"/>
    <property type="gene ID" value="GAUT041428"/>
</dbReference>
<protein>
    <submittedName>
        <fullName evidence="1">Uncharacterized protein</fullName>
    </submittedName>
</protein>
<sequence length="121" mass="14025">MPKNCQQVHSKYFVQNTINGVISKFKNGINNVEQSRSLYFFFDKRLKEEIFVVTFKENIGIHDILYSELFQKGEDKYCRNGVCAKQSVLSNSSQSYTHWFKLGAIGYSEVVKNINVKLLTN</sequence>
<dbReference type="AlphaFoldDB" id="A0A1A9VM73"/>
<keyword evidence="2" id="KW-1185">Reference proteome</keyword>
<proteinExistence type="predicted"/>
<evidence type="ECO:0000313" key="2">
    <source>
        <dbReference type="Proteomes" id="UP000078200"/>
    </source>
</evidence>
<evidence type="ECO:0000313" key="1">
    <source>
        <dbReference type="EnsemblMetazoa" id="GAUT041428-PA"/>
    </source>
</evidence>